<dbReference type="EMBL" id="BSXW01001103">
    <property type="protein sequence ID" value="GMF33664.1"/>
    <property type="molecule type" value="Genomic_DNA"/>
</dbReference>
<name>A0A9W6X8L8_9STRA</name>
<sequence length="107" mass="11809">MLKWSNRTPWSPVGGETLLEVLLLMSSPSSYRIVLGSCSRIGCDERARVDGESSFEDVDKTSRTLLTTHELRRCRGVDEFVGAVALDMLGSGVGTMQHQVYFRLDAG</sequence>
<comment type="caution">
    <text evidence="1">The sequence shown here is derived from an EMBL/GenBank/DDBJ whole genome shotgun (WGS) entry which is preliminary data.</text>
</comment>
<evidence type="ECO:0000313" key="2">
    <source>
        <dbReference type="Proteomes" id="UP001165083"/>
    </source>
</evidence>
<proteinExistence type="predicted"/>
<protein>
    <submittedName>
        <fullName evidence="1">Unnamed protein product</fullName>
    </submittedName>
</protein>
<reference evidence="1" key="1">
    <citation type="submission" date="2023-04" db="EMBL/GenBank/DDBJ databases">
        <title>Phytophthora lilii NBRC 32176.</title>
        <authorList>
            <person name="Ichikawa N."/>
            <person name="Sato H."/>
            <person name="Tonouchi N."/>
        </authorList>
    </citation>
    <scope>NUCLEOTIDE SEQUENCE</scope>
    <source>
        <strain evidence="1">NBRC 32176</strain>
    </source>
</reference>
<evidence type="ECO:0000313" key="1">
    <source>
        <dbReference type="EMBL" id="GMF33664.1"/>
    </source>
</evidence>
<gene>
    <name evidence="1" type="ORF">Plil01_001435200</name>
</gene>
<dbReference type="AlphaFoldDB" id="A0A9W6X8L8"/>
<keyword evidence="2" id="KW-1185">Reference proteome</keyword>
<dbReference type="Proteomes" id="UP001165083">
    <property type="component" value="Unassembled WGS sequence"/>
</dbReference>
<organism evidence="1 2">
    <name type="scientific">Phytophthora lilii</name>
    <dbReference type="NCBI Taxonomy" id="2077276"/>
    <lineage>
        <taxon>Eukaryota</taxon>
        <taxon>Sar</taxon>
        <taxon>Stramenopiles</taxon>
        <taxon>Oomycota</taxon>
        <taxon>Peronosporomycetes</taxon>
        <taxon>Peronosporales</taxon>
        <taxon>Peronosporaceae</taxon>
        <taxon>Phytophthora</taxon>
    </lineage>
</organism>
<accession>A0A9W6X8L8</accession>